<dbReference type="InterPro" id="IPR011343">
    <property type="entry name" value="DeoC"/>
</dbReference>
<evidence type="ECO:0000256" key="6">
    <source>
        <dbReference type="ARBA" id="ARBA00032755"/>
    </source>
</evidence>
<keyword evidence="3" id="KW-0963">Cytoplasm</keyword>
<dbReference type="FunFam" id="3.20.20.70:FF:000198">
    <property type="entry name" value="Deoxyribose-phosphate aldolase"/>
    <property type="match status" value="1"/>
</dbReference>
<dbReference type="PIRSF" id="PIRSF001357">
    <property type="entry name" value="DeoC"/>
    <property type="match status" value="1"/>
</dbReference>
<comment type="caution">
    <text evidence="10">The sequence shown here is derived from an EMBL/GenBank/DDBJ whole genome shotgun (WGS) entry which is preliminary data.</text>
</comment>
<comment type="similarity">
    <text evidence="1">Belongs to the DeoC/FbaB aldolase family. DeoC type 1 subfamily.</text>
</comment>
<dbReference type="HAMAP" id="MF_00114">
    <property type="entry name" value="DeoC_type1"/>
    <property type="match status" value="1"/>
</dbReference>
<accession>A0AAN6S225</accession>
<dbReference type="Gene3D" id="3.20.20.70">
    <property type="entry name" value="Aldolase class I"/>
    <property type="match status" value="1"/>
</dbReference>
<evidence type="ECO:0000313" key="11">
    <source>
        <dbReference type="Proteomes" id="UP001303473"/>
    </source>
</evidence>
<dbReference type="InterPro" id="IPR002915">
    <property type="entry name" value="DeoC/FbaB/LacD_aldolase"/>
</dbReference>
<keyword evidence="5 9" id="KW-0704">Schiff base</keyword>
<sequence>MDLTPGRNMYNSFRLRPTPVPTLPKMAEPTSIKVTIRDIAKQIDHSLLHPTMTDKEIEDGLEIARKYNVAAACVKPYSIKRARRALEDTDVLTCAVIGFPHGNSTTSCKNEEARHAVLDGAHEVDMVVNVGKVLGGDWNYVHHEIETINRTVITTPVGMGGGTAILKVIFENDYLQNHHIIKLCEICTRIGVAFVKTSTGYGFVKGEDGWYTYKGATPAHLKLMRQVCGPNIKIKAAGGVRTLDDVLYVMGLGTSRIGATATVAIIEEALKRGINDVPMEVAIEVPGGQQIHASY</sequence>
<dbReference type="PANTHER" id="PTHR10889">
    <property type="entry name" value="DEOXYRIBOSE-PHOSPHATE ALDOLASE"/>
    <property type="match status" value="1"/>
</dbReference>
<name>A0AAN6S225_9PEZI</name>
<dbReference type="EC" id="4.1.2.4" evidence="2"/>
<keyword evidence="4" id="KW-0456">Lyase</keyword>
<dbReference type="SMART" id="SM01133">
    <property type="entry name" value="DeoC"/>
    <property type="match status" value="1"/>
</dbReference>
<evidence type="ECO:0000256" key="2">
    <source>
        <dbReference type="ARBA" id="ARBA00012515"/>
    </source>
</evidence>
<evidence type="ECO:0000313" key="10">
    <source>
        <dbReference type="EMBL" id="KAK3936966.1"/>
    </source>
</evidence>
<dbReference type="NCBIfam" id="TIGR00126">
    <property type="entry name" value="deoC"/>
    <property type="match status" value="1"/>
</dbReference>
<keyword evidence="11" id="KW-1185">Reference proteome</keyword>
<evidence type="ECO:0000256" key="1">
    <source>
        <dbReference type="ARBA" id="ARBA00010936"/>
    </source>
</evidence>
<dbReference type="Pfam" id="PF01791">
    <property type="entry name" value="DeoC"/>
    <property type="match status" value="1"/>
</dbReference>
<evidence type="ECO:0000256" key="9">
    <source>
        <dbReference type="PIRSR" id="PIRSR001357-50"/>
    </source>
</evidence>
<comment type="catalytic activity">
    <reaction evidence="7">
        <text>2-deoxy-D-ribose 5-phosphate = D-glyceraldehyde 3-phosphate + acetaldehyde</text>
        <dbReference type="Rhea" id="RHEA:12821"/>
        <dbReference type="ChEBI" id="CHEBI:15343"/>
        <dbReference type="ChEBI" id="CHEBI:59776"/>
        <dbReference type="ChEBI" id="CHEBI:62877"/>
        <dbReference type="EC" id="4.1.2.4"/>
    </reaction>
</comment>
<evidence type="ECO:0000256" key="3">
    <source>
        <dbReference type="ARBA" id="ARBA00022490"/>
    </source>
</evidence>
<dbReference type="GO" id="GO:0009264">
    <property type="term" value="P:deoxyribonucleotide catabolic process"/>
    <property type="evidence" value="ECO:0007669"/>
    <property type="project" value="InterPro"/>
</dbReference>
<dbReference type="InterPro" id="IPR028581">
    <property type="entry name" value="DeoC_typeI"/>
</dbReference>
<organism evidence="10 11">
    <name type="scientific">Diplogelasinospora grovesii</name>
    <dbReference type="NCBI Taxonomy" id="303347"/>
    <lineage>
        <taxon>Eukaryota</taxon>
        <taxon>Fungi</taxon>
        <taxon>Dikarya</taxon>
        <taxon>Ascomycota</taxon>
        <taxon>Pezizomycotina</taxon>
        <taxon>Sordariomycetes</taxon>
        <taxon>Sordariomycetidae</taxon>
        <taxon>Sordariales</taxon>
        <taxon>Diplogelasinosporaceae</taxon>
        <taxon>Diplogelasinospora</taxon>
    </lineage>
</organism>
<dbReference type="InterPro" id="IPR013785">
    <property type="entry name" value="Aldolase_TIM"/>
</dbReference>
<dbReference type="EMBL" id="MU853867">
    <property type="protein sequence ID" value="KAK3936966.1"/>
    <property type="molecule type" value="Genomic_DNA"/>
</dbReference>
<feature type="active site" description="Schiff-base intermediate with acetaldehyde" evidence="9">
    <location>
        <position position="196"/>
    </location>
</feature>
<dbReference type="Proteomes" id="UP001303473">
    <property type="component" value="Unassembled WGS sequence"/>
</dbReference>
<dbReference type="CDD" id="cd00959">
    <property type="entry name" value="DeoC"/>
    <property type="match status" value="1"/>
</dbReference>
<dbReference type="SUPFAM" id="SSF51569">
    <property type="entry name" value="Aldolase"/>
    <property type="match status" value="1"/>
</dbReference>
<evidence type="ECO:0000256" key="5">
    <source>
        <dbReference type="ARBA" id="ARBA00023270"/>
    </source>
</evidence>
<protein>
    <recommendedName>
        <fullName evidence="2">deoxyribose-phosphate aldolase</fullName>
        <ecNumber evidence="2">4.1.2.4</ecNumber>
    </recommendedName>
    <alternativeName>
        <fullName evidence="6">2-deoxy-D-ribose 5-phosphate aldolase</fullName>
    </alternativeName>
</protein>
<feature type="active site" description="Proton donor/acceptor" evidence="9">
    <location>
        <position position="235"/>
    </location>
</feature>
<gene>
    <name evidence="10" type="ORF">QBC46DRAFT_393847</name>
</gene>
<dbReference type="PANTHER" id="PTHR10889:SF1">
    <property type="entry name" value="DEOXYRIBOSE-PHOSPHATE ALDOLASE"/>
    <property type="match status" value="1"/>
</dbReference>
<dbReference type="GO" id="GO:0005737">
    <property type="term" value="C:cytoplasm"/>
    <property type="evidence" value="ECO:0007669"/>
    <property type="project" value="InterPro"/>
</dbReference>
<comment type="function">
    <text evidence="8">Catalyzes a reversible aldol reaction between acetaldehyde and D-glyceraldehyde 3-phosphate to generate 2-deoxy-D-ribose 5-phosphate.</text>
</comment>
<evidence type="ECO:0000256" key="7">
    <source>
        <dbReference type="ARBA" id="ARBA00048791"/>
    </source>
</evidence>
<reference evidence="11" key="1">
    <citation type="journal article" date="2023" name="Mol. Phylogenet. Evol.">
        <title>Genome-scale phylogeny and comparative genomics of the fungal order Sordariales.</title>
        <authorList>
            <person name="Hensen N."/>
            <person name="Bonometti L."/>
            <person name="Westerberg I."/>
            <person name="Brannstrom I.O."/>
            <person name="Guillou S."/>
            <person name="Cros-Aarteil S."/>
            <person name="Calhoun S."/>
            <person name="Haridas S."/>
            <person name="Kuo A."/>
            <person name="Mondo S."/>
            <person name="Pangilinan J."/>
            <person name="Riley R."/>
            <person name="LaButti K."/>
            <person name="Andreopoulos B."/>
            <person name="Lipzen A."/>
            <person name="Chen C."/>
            <person name="Yan M."/>
            <person name="Daum C."/>
            <person name="Ng V."/>
            <person name="Clum A."/>
            <person name="Steindorff A."/>
            <person name="Ohm R.A."/>
            <person name="Martin F."/>
            <person name="Silar P."/>
            <person name="Natvig D.O."/>
            <person name="Lalanne C."/>
            <person name="Gautier V."/>
            <person name="Ament-Velasquez S.L."/>
            <person name="Kruys A."/>
            <person name="Hutchinson M.I."/>
            <person name="Powell A.J."/>
            <person name="Barry K."/>
            <person name="Miller A.N."/>
            <person name="Grigoriev I.V."/>
            <person name="Debuchy R."/>
            <person name="Gladieux P."/>
            <person name="Hiltunen Thoren M."/>
            <person name="Johannesson H."/>
        </authorList>
    </citation>
    <scope>NUCLEOTIDE SEQUENCE [LARGE SCALE GENOMIC DNA]</scope>
    <source>
        <strain evidence="11">CBS 340.73</strain>
    </source>
</reference>
<evidence type="ECO:0000256" key="8">
    <source>
        <dbReference type="ARBA" id="ARBA00056337"/>
    </source>
</evidence>
<evidence type="ECO:0000256" key="4">
    <source>
        <dbReference type="ARBA" id="ARBA00023239"/>
    </source>
</evidence>
<dbReference type="GO" id="GO:0004139">
    <property type="term" value="F:deoxyribose-phosphate aldolase activity"/>
    <property type="evidence" value="ECO:0007669"/>
    <property type="project" value="UniProtKB-EC"/>
</dbReference>
<dbReference type="GO" id="GO:0016052">
    <property type="term" value="P:carbohydrate catabolic process"/>
    <property type="evidence" value="ECO:0007669"/>
    <property type="project" value="TreeGrafter"/>
</dbReference>
<proteinExistence type="inferred from homology"/>
<dbReference type="AlphaFoldDB" id="A0AAN6S225"/>